<protein>
    <submittedName>
        <fullName evidence="2">Uncharacterized protein</fullName>
    </submittedName>
</protein>
<gene>
    <name evidence="2" type="ORF">QYM36_018722</name>
</gene>
<evidence type="ECO:0000256" key="1">
    <source>
        <dbReference type="SAM" id="MobiDB-lite"/>
    </source>
</evidence>
<accession>A0AA88KUC2</accession>
<name>A0AA88KUC2_ARTSF</name>
<dbReference type="AlphaFoldDB" id="A0AA88KUC2"/>
<evidence type="ECO:0000313" key="2">
    <source>
        <dbReference type="EMBL" id="KAK2702674.1"/>
    </source>
</evidence>
<dbReference type="EMBL" id="JAVRJZ010000197">
    <property type="protein sequence ID" value="KAK2702674.1"/>
    <property type="molecule type" value="Genomic_DNA"/>
</dbReference>
<comment type="caution">
    <text evidence="2">The sequence shown here is derived from an EMBL/GenBank/DDBJ whole genome shotgun (WGS) entry which is preliminary data.</text>
</comment>
<feature type="region of interest" description="Disordered" evidence="1">
    <location>
        <begin position="118"/>
        <end position="137"/>
    </location>
</feature>
<feature type="region of interest" description="Disordered" evidence="1">
    <location>
        <begin position="164"/>
        <end position="183"/>
    </location>
</feature>
<organism evidence="2 3">
    <name type="scientific">Artemia franciscana</name>
    <name type="common">Brine shrimp</name>
    <name type="synonym">Artemia sanfranciscana</name>
    <dbReference type="NCBI Taxonomy" id="6661"/>
    <lineage>
        <taxon>Eukaryota</taxon>
        <taxon>Metazoa</taxon>
        <taxon>Ecdysozoa</taxon>
        <taxon>Arthropoda</taxon>
        <taxon>Crustacea</taxon>
        <taxon>Branchiopoda</taxon>
        <taxon>Anostraca</taxon>
        <taxon>Artemiidae</taxon>
        <taxon>Artemia</taxon>
    </lineage>
</organism>
<sequence length="362" mass="40818">MDQELQAECTGLSHAMETVKDALEVQEKEFSQVQLENCVGGSTEIFHLMQPLVLDEIDMEEFNKIAAAMVITNQDIEPTDLPTALTEIPVTEAIEHDRLGILPNVSHNNEAAAFTPMVPSLTSHPGRRRAKSGEEKVTQDKQILETMIISLKIPVSDACPTCERYSEKNNDDDVNDEEPGQELNSSWRDECFLHIDMARKATHKYQEDASGLLPVLPGNKDSISLSRLIVFNKTFAKLNAKYPGSVGNWTSKKRACTKQMKLPHLTAIVKAEFQKGSRNMFYRTSFDSDEVLLSDFLQKSFNHMKIPDPDVTPRGISKEKKEAIVIKLCPIMPFNRHQFWLSLPVTAVPDLTIDEDDPYEEE</sequence>
<evidence type="ECO:0000313" key="3">
    <source>
        <dbReference type="Proteomes" id="UP001187531"/>
    </source>
</evidence>
<proteinExistence type="predicted"/>
<reference evidence="2" key="1">
    <citation type="submission" date="2023-07" db="EMBL/GenBank/DDBJ databases">
        <title>Chromosome-level genome assembly of Artemia franciscana.</title>
        <authorList>
            <person name="Jo E."/>
        </authorList>
    </citation>
    <scope>NUCLEOTIDE SEQUENCE</scope>
    <source>
        <tissue evidence="2">Whole body</tissue>
    </source>
</reference>
<keyword evidence="3" id="KW-1185">Reference proteome</keyword>
<dbReference type="Proteomes" id="UP001187531">
    <property type="component" value="Unassembled WGS sequence"/>
</dbReference>